<dbReference type="EMBL" id="UYRV01028132">
    <property type="protein sequence ID" value="VDK81990.1"/>
    <property type="molecule type" value="Genomic_DNA"/>
</dbReference>
<gene>
    <name evidence="1" type="ORF">CGOC_LOCUS7904</name>
</gene>
<name>A0A3P6TSG2_CYLGO</name>
<dbReference type="Proteomes" id="UP000271889">
    <property type="component" value="Unassembled WGS sequence"/>
</dbReference>
<keyword evidence="2" id="KW-1185">Reference proteome</keyword>
<accession>A0A3P6TSG2</accession>
<dbReference type="PANTHER" id="PTHR11915">
    <property type="entry name" value="SPECTRIN/FILAMIN RELATED CYTOSKELETAL PROTEIN"/>
    <property type="match status" value="1"/>
</dbReference>
<organism evidence="1 2">
    <name type="scientific">Cylicostephanus goldi</name>
    <name type="common">Nematode worm</name>
    <dbReference type="NCBI Taxonomy" id="71465"/>
    <lineage>
        <taxon>Eukaryota</taxon>
        <taxon>Metazoa</taxon>
        <taxon>Ecdysozoa</taxon>
        <taxon>Nematoda</taxon>
        <taxon>Chromadorea</taxon>
        <taxon>Rhabditida</taxon>
        <taxon>Rhabditina</taxon>
        <taxon>Rhabditomorpha</taxon>
        <taxon>Strongyloidea</taxon>
        <taxon>Strongylidae</taxon>
        <taxon>Cylicostephanus</taxon>
    </lineage>
</organism>
<evidence type="ECO:0000313" key="2">
    <source>
        <dbReference type="Proteomes" id="UP000271889"/>
    </source>
</evidence>
<evidence type="ECO:0000313" key="1">
    <source>
        <dbReference type="EMBL" id="VDK81990.1"/>
    </source>
</evidence>
<dbReference type="AlphaFoldDB" id="A0A3P6TSG2"/>
<dbReference type="OrthoDB" id="6018565at2759"/>
<sequence>MAQSNSCRLVQANRLRQNHPEAAEQVYDLQCKLIEQWSRLTAKANNRKEKLLESYDYQRFLSDSRELMQWVTTMKKLVDSQELADDVTGKRLFGLKILRI</sequence>
<protein>
    <submittedName>
        <fullName evidence="1">Uncharacterized protein</fullName>
    </submittedName>
</protein>
<reference evidence="1 2" key="1">
    <citation type="submission" date="2018-11" db="EMBL/GenBank/DDBJ databases">
        <authorList>
            <consortium name="Pathogen Informatics"/>
        </authorList>
    </citation>
    <scope>NUCLEOTIDE SEQUENCE [LARGE SCALE GENOMIC DNA]</scope>
</reference>
<dbReference type="SUPFAM" id="SSF46966">
    <property type="entry name" value="Spectrin repeat"/>
    <property type="match status" value="1"/>
</dbReference>
<proteinExistence type="predicted"/>
<dbReference type="Gene3D" id="1.20.58.60">
    <property type="match status" value="1"/>
</dbReference>